<reference evidence="3" key="1">
    <citation type="submission" date="2014-09" db="EMBL/GenBank/DDBJ databases">
        <title>Genome sequence of the luminous mushroom Mycena chlorophos for searching fungal bioluminescence genes.</title>
        <authorList>
            <person name="Tanaka Y."/>
            <person name="Kasuga D."/>
            <person name="Oba Y."/>
            <person name="Hase S."/>
            <person name="Sato K."/>
            <person name="Oba Y."/>
            <person name="Sakakibara Y."/>
        </authorList>
    </citation>
    <scope>NUCLEOTIDE SEQUENCE</scope>
</reference>
<organism evidence="3 4">
    <name type="scientific">Mycena chlorophos</name>
    <name type="common">Agaric fungus</name>
    <name type="synonym">Agaricus chlorophos</name>
    <dbReference type="NCBI Taxonomy" id="658473"/>
    <lineage>
        <taxon>Eukaryota</taxon>
        <taxon>Fungi</taxon>
        <taxon>Dikarya</taxon>
        <taxon>Basidiomycota</taxon>
        <taxon>Agaricomycotina</taxon>
        <taxon>Agaricomycetes</taxon>
        <taxon>Agaricomycetidae</taxon>
        <taxon>Agaricales</taxon>
        <taxon>Marasmiineae</taxon>
        <taxon>Mycenaceae</taxon>
        <taxon>Mycena</taxon>
    </lineage>
</organism>
<dbReference type="EMBL" id="DF849994">
    <property type="protein sequence ID" value="GAT61171.1"/>
    <property type="molecule type" value="Genomic_DNA"/>
</dbReference>
<proteinExistence type="inferred from homology"/>
<dbReference type="PANTHER" id="PTHR24320">
    <property type="entry name" value="RETINOL DEHYDROGENASE"/>
    <property type="match status" value="1"/>
</dbReference>
<dbReference type="SUPFAM" id="SSF51735">
    <property type="entry name" value="NAD(P)-binding Rossmann-fold domains"/>
    <property type="match status" value="1"/>
</dbReference>
<dbReference type="Gene3D" id="3.40.50.720">
    <property type="entry name" value="NAD(P)-binding Rossmann-like Domain"/>
    <property type="match status" value="1"/>
</dbReference>
<dbReference type="Proteomes" id="UP000815677">
    <property type="component" value="Unassembled WGS sequence"/>
</dbReference>
<protein>
    <submittedName>
        <fullName evidence="3">Short-chain dehydrogenase/reductase family protein</fullName>
    </submittedName>
</protein>
<dbReference type="PANTHER" id="PTHR24320:SF283">
    <property type="entry name" value="RETINOL DEHYDROGENASE 11"/>
    <property type="match status" value="1"/>
</dbReference>
<keyword evidence="2" id="KW-0560">Oxidoreductase</keyword>
<name>A0ABQ0MCW1_MYCCL</name>
<evidence type="ECO:0000256" key="2">
    <source>
        <dbReference type="ARBA" id="ARBA00023002"/>
    </source>
</evidence>
<dbReference type="Pfam" id="PF00106">
    <property type="entry name" value="adh_short"/>
    <property type="match status" value="1"/>
</dbReference>
<evidence type="ECO:0000313" key="4">
    <source>
        <dbReference type="Proteomes" id="UP000815677"/>
    </source>
</evidence>
<accession>A0ABQ0MCW1</accession>
<gene>
    <name evidence="3" type="ORF">MCHLO_17221</name>
</gene>
<sequence length="394" mass="42336">MLSTTSSTVIRPRNTFRVLSNVHVRPHHPLNSAITSPPDTRARLRRHSSRARSSSAVCFATRLPVIFADPSNCGNEVVDALADEVKGKNVLVTGTSLNGIGFETARATAKYANLVVITGYNEERLQLSKDALLRAVPSGNIRTLVLDLSSLVAVRKAAAEVNAYPETLHVLINNAAATAGVYALTPENFEQQIAAGHIGPFLFTSLLMPKILAASESSTYTPRVVFVSSIGHTYSPALDLDDTDEFLRGHGGPKGSDPNATPLLRYGQVKAANIMTAKELAKRAGGRVLAYSLHPGVIWTNAFAKGLKPELTAVGLVNAEGKPNEEAGQWKTLSQGAATTLVAAFDPRIRDHSGTYLDDCVVAEEKIAPHSADPVRTKKLWEKTEDAIGEKFRL</sequence>
<evidence type="ECO:0000256" key="1">
    <source>
        <dbReference type="ARBA" id="ARBA00006484"/>
    </source>
</evidence>
<dbReference type="InterPro" id="IPR002347">
    <property type="entry name" value="SDR_fam"/>
</dbReference>
<dbReference type="InterPro" id="IPR036291">
    <property type="entry name" value="NAD(P)-bd_dom_sf"/>
</dbReference>
<keyword evidence="4" id="KW-1185">Reference proteome</keyword>
<comment type="similarity">
    <text evidence="1">Belongs to the short-chain dehydrogenases/reductases (SDR) family.</text>
</comment>
<evidence type="ECO:0000313" key="3">
    <source>
        <dbReference type="EMBL" id="GAT61171.1"/>
    </source>
</evidence>